<dbReference type="AlphaFoldDB" id="C8VXL6"/>
<accession>C8VXL6</accession>
<organism evidence="1 2">
    <name type="scientific">Desulfofarcimen acetoxidans (strain ATCC 49208 / DSM 771 / KCTC 5769 / VKM B-1644 / 5575)</name>
    <name type="common">Desulfotomaculum acetoxidans</name>
    <dbReference type="NCBI Taxonomy" id="485916"/>
    <lineage>
        <taxon>Bacteria</taxon>
        <taxon>Bacillati</taxon>
        <taxon>Bacillota</taxon>
        <taxon>Clostridia</taxon>
        <taxon>Eubacteriales</taxon>
        <taxon>Peptococcaceae</taxon>
        <taxon>Desulfofarcimen</taxon>
    </lineage>
</organism>
<dbReference type="KEGG" id="dae:Dtox_1822"/>
<evidence type="ECO:0000313" key="1">
    <source>
        <dbReference type="EMBL" id="ACV62672.1"/>
    </source>
</evidence>
<dbReference type="EMBL" id="CP001720">
    <property type="protein sequence ID" value="ACV62672.1"/>
    <property type="molecule type" value="Genomic_DNA"/>
</dbReference>
<sequence>MQYYRCFLARSLGIGKIIDDFIGEEYITYEHLREDRANGTNCRVSTGFVCEIMIGDMVRRNKNLTRLYKFEEACEN</sequence>
<name>C8VXL6_DESAS</name>
<dbReference type="HOGENOM" id="CLU_2648558_0_0_9"/>
<keyword evidence="2" id="KW-1185">Reference proteome</keyword>
<gene>
    <name evidence="1" type="ordered locus">Dtox_1822</name>
</gene>
<reference evidence="1 2" key="1">
    <citation type="journal article" date="2009" name="Stand. Genomic Sci.">
        <title>Complete genome sequence of Desulfotomaculum acetoxidans type strain (5575).</title>
        <authorList>
            <person name="Spring S."/>
            <person name="Lapidus A."/>
            <person name="Schroder M."/>
            <person name="Gleim D."/>
            <person name="Sims D."/>
            <person name="Meincke L."/>
            <person name="Glavina Del Rio T."/>
            <person name="Tice H."/>
            <person name="Copeland A."/>
            <person name="Cheng J.F."/>
            <person name="Lucas S."/>
            <person name="Chen F."/>
            <person name="Nolan M."/>
            <person name="Bruce D."/>
            <person name="Goodwin L."/>
            <person name="Pitluck S."/>
            <person name="Ivanova N."/>
            <person name="Mavromatis K."/>
            <person name="Mikhailova N."/>
            <person name="Pati A."/>
            <person name="Chen A."/>
            <person name="Palaniappan K."/>
            <person name="Land M."/>
            <person name="Hauser L."/>
            <person name="Chang Y.J."/>
            <person name="Jeffries C.D."/>
            <person name="Chain P."/>
            <person name="Saunders E."/>
            <person name="Brettin T."/>
            <person name="Detter J.C."/>
            <person name="Goker M."/>
            <person name="Bristow J."/>
            <person name="Eisen J.A."/>
            <person name="Markowitz V."/>
            <person name="Hugenholtz P."/>
            <person name="Kyrpides N.C."/>
            <person name="Klenk H.P."/>
            <person name="Han C."/>
        </authorList>
    </citation>
    <scope>NUCLEOTIDE SEQUENCE [LARGE SCALE GENOMIC DNA]</scope>
    <source>
        <strain evidence="2">ATCC 49208 / DSM 771 / VKM B-1644</strain>
    </source>
</reference>
<dbReference type="RefSeq" id="WP_015757383.1">
    <property type="nucleotide sequence ID" value="NC_013216.1"/>
</dbReference>
<evidence type="ECO:0000313" key="2">
    <source>
        <dbReference type="Proteomes" id="UP000002217"/>
    </source>
</evidence>
<dbReference type="Proteomes" id="UP000002217">
    <property type="component" value="Chromosome"/>
</dbReference>
<proteinExistence type="predicted"/>
<protein>
    <submittedName>
        <fullName evidence="1">Uncharacterized protein</fullName>
    </submittedName>
</protein>